<dbReference type="GO" id="GO:0033294">
    <property type="term" value="F:ectoine binding"/>
    <property type="evidence" value="ECO:0007669"/>
    <property type="project" value="InterPro"/>
</dbReference>
<dbReference type="RefSeq" id="WP_111345058.1">
    <property type="nucleotide sequence ID" value="NZ_QHHQ01000002.1"/>
</dbReference>
<dbReference type="OrthoDB" id="9768183at2"/>
<dbReference type="PANTHER" id="PTHR35936:SF17">
    <property type="entry name" value="ARGININE-BINDING EXTRACELLULAR PROTEIN ARTP"/>
    <property type="match status" value="1"/>
</dbReference>
<dbReference type="InterPro" id="IPR014337">
    <property type="entry name" value="Ectoine_EhuB"/>
</dbReference>
<keyword evidence="5" id="KW-1185">Reference proteome</keyword>
<evidence type="ECO:0000259" key="3">
    <source>
        <dbReference type="SMART" id="SM00062"/>
    </source>
</evidence>
<sequence length="294" mass="30117">MLGFARFIGACSFAAAVTASSLAAASDNPLLDRFKAEGVRVGIAGYAPYGYKQADGSFTGEQVEVVQHVLTEMGITDIEYIAMDFGALIPSLVAGRIDLSAAGMYIRPERCEQVLFAEPTFGQGAAYVVKAGNPKGLHTFKDIAATDGAILAVLAGGTEEDLAKRDGVPDDKLLKVSDKAAGISAVMSGRADGFALSAFAIADIVRTAGELIGVESSGSITEIAGETYKGHGAISFPKGDGEVLAANAAFRDAFDAIQATYIGSGAYGEMASAWGFGPDDGPAFDMATLCGAGL</sequence>
<gene>
    <name evidence="4" type="primary">ehuB</name>
    <name evidence="4" type="ORF">DLJ53_10730</name>
</gene>
<dbReference type="PANTHER" id="PTHR35936">
    <property type="entry name" value="MEMBRANE-BOUND LYTIC MUREIN TRANSGLYCOSYLASE F"/>
    <property type="match status" value="1"/>
</dbReference>
<name>A0A8B2NZ87_9HYPH</name>
<evidence type="ECO:0000256" key="1">
    <source>
        <dbReference type="ARBA" id="ARBA00022729"/>
    </source>
</evidence>
<feature type="signal peptide" evidence="2">
    <location>
        <begin position="1"/>
        <end position="25"/>
    </location>
</feature>
<dbReference type="NCBIfam" id="TIGR02995">
    <property type="entry name" value="ectoine_ehuB"/>
    <property type="match status" value="1"/>
</dbReference>
<dbReference type="SMART" id="SM00062">
    <property type="entry name" value="PBPb"/>
    <property type="match status" value="1"/>
</dbReference>
<dbReference type="Proteomes" id="UP000249590">
    <property type="component" value="Unassembled WGS sequence"/>
</dbReference>
<reference evidence="4 5" key="1">
    <citation type="submission" date="2018-05" db="EMBL/GenBank/DDBJ databases">
        <title>Acuticoccus sediminis sp. nov., isolated from deep-sea sediment of Indian Ocean.</title>
        <authorList>
            <person name="Liu X."/>
            <person name="Lai Q."/>
            <person name="Du Y."/>
            <person name="Sun F."/>
            <person name="Zhang X."/>
            <person name="Wang S."/>
            <person name="Shao Z."/>
        </authorList>
    </citation>
    <scope>NUCLEOTIDE SEQUENCE [LARGE SCALE GENOMIC DNA]</scope>
    <source>
        <strain evidence="4 5">PTG4-2</strain>
    </source>
</reference>
<protein>
    <submittedName>
        <fullName evidence="4">Ectoine/hydroxyectoine ABC transporter substrate-binding protein EhuB</fullName>
    </submittedName>
</protein>
<keyword evidence="1 2" id="KW-0732">Signal</keyword>
<organism evidence="4 5">
    <name type="scientific">Acuticoccus sediminis</name>
    <dbReference type="NCBI Taxonomy" id="2184697"/>
    <lineage>
        <taxon>Bacteria</taxon>
        <taxon>Pseudomonadati</taxon>
        <taxon>Pseudomonadota</taxon>
        <taxon>Alphaproteobacteria</taxon>
        <taxon>Hyphomicrobiales</taxon>
        <taxon>Amorphaceae</taxon>
        <taxon>Acuticoccus</taxon>
    </lineage>
</organism>
<dbReference type="Pfam" id="PF00497">
    <property type="entry name" value="SBP_bac_3"/>
    <property type="match status" value="1"/>
</dbReference>
<accession>A0A8B2NZ87</accession>
<dbReference type="EMBL" id="QHHQ01000002">
    <property type="protein sequence ID" value="RAI01870.1"/>
    <property type="molecule type" value="Genomic_DNA"/>
</dbReference>
<proteinExistence type="predicted"/>
<dbReference type="Gene3D" id="3.40.190.10">
    <property type="entry name" value="Periplasmic binding protein-like II"/>
    <property type="match status" value="2"/>
</dbReference>
<evidence type="ECO:0000313" key="5">
    <source>
        <dbReference type="Proteomes" id="UP000249590"/>
    </source>
</evidence>
<feature type="domain" description="Solute-binding protein family 3/N-terminal" evidence="3">
    <location>
        <begin position="38"/>
        <end position="278"/>
    </location>
</feature>
<dbReference type="InterPro" id="IPR001638">
    <property type="entry name" value="Solute-binding_3/MltF_N"/>
</dbReference>
<feature type="chain" id="PRO_5032856048" evidence="2">
    <location>
        <begin position="26"/>
        <end position="294"/>
    </location>
</feature>
<evidence type="ECO:0000256" key="2">
    <source>
        <dbReference type="SAM" id="SignalP"/>
    </source>
</evidence>
<dbReference type="AlphaFoldDB" id="A0A8B2NZ87"/>
<comment type="caution">
    <text evidence="4">The sequence shown here is derived from an EMBL/GenBank/DDBJ whole genome shotgun (WGS) entry which is preliminary data.</text>
</comment>
<dbReference type="SUPFAM" id="SSF53850">
    <property type="entry name" value="Periplasmic binding protein-like II"/>
    <property type="match status" value="1"/>
</dbReference>
<evidence type="ECO:0000313" key="4">
    <source>
        <dbReference type="EMBL" id="RAI01870.1"/>
    </source>
</evidence>
<dbReference type="GO" id="GO:0051470">
    <property type="term" value="P:ectoine transmembrane transport"/>
    <property type="evidence" value="ECO:0007669"/>
    <property type="project" value="InterPro"/>
</dbReference>